<dbReference type="PROSITE" id="PS51257">
    <property type="entry name" value="PROKAR_LIPOPROTEIN"/>
    <property type="match status" value="1"/>
</dbReference>
<sequence length="328" mass="37149">MKPKSDYSSEIQFDPDFMKNHLKLLSPSIFASGCKQDHEFVDAICDSTAWSRRIETALPSLLNNYSERAFEHVPKSERPPHQYIFLGCDTFTLSHPTFDDMDKQDKKDVVMISGPRVDIEVNASGRLKKHKISFRDVVSVVKCSLTAASGHDRVAKWSRHLLISRPDLFGTYVLSANTRSYQILWSDASGEIASPLYKWTELAPLAAYVSSLYIPPQHHVLFDPSVTRELDPLTNKQTWSIKNLHGGAHTGCTLVFSGDDPWRRRMHAWKCLNEQGRTVVIKNVFNAIDKGWNESAFLRCVHWHGVYPGVVRKLSSDNPAPLPSVWTA</sequence>
<organism evidence="1 2">
    <name type="scientific">Meripilus lineatus</name>
    <dbReference type="NCBI Taxonomy" id="2056292"/>
    <lineage>
        <taxon>Eukaryota</taxon>
        <taxon>Fungi</taxon>
        <taxon>Dikarya</taxon>
        <taxon>Basidiomycota</taxon>
        <taxon>Agaricomycotina</taxon>
        <taxon>Agaricomycetes</taxon>
        <taxon>Polyporales</taxon>
        <taxon>Meripilaceae</taxon>
        <taxon>Meripilus</taxon>
    </lineage>
</organism>
<accession>A0AAD5VDQ2</accession>
<evidence type="ECO:0000313" key="1">
    <source>
        <dbReference type="EMBL" id="KAJ3491355.1"/>
    </source>
</evidence>
<reference evidence="1" key="1">
    <citation type="submission" date="2022-07" db="EMBL/GenBank/DDBJ databases">
        <title>Genome Sequence of Physisporinus lineatus.</title>
        <authorList>
            <person name="Buettner E."/>
        </authorList>
    </citation>
    <scope>NUCLEOTIDE SEQUENCE</scope>
    <source>
        <strain evidence="1">VT162</strain>
    </source>
</reference>
<dbReference type="AlphaFoldDB" id="A0AAD5VDQ2"/>
<dbReference type="Proteomes" id="UP001212997">
    <property type="component" value="Unassembled WGS sequence"/>
</dbReference>
<dbReference type="EMBL" id="JANAWD010000013">
    <property type="protein sequence ID" value="KAJ3491355.1"/>
    <property type="molecule type" value="Genomic_DNA"/>
</dbReference>
<keyword evidence="2" id="KW-1185">Reference proteome</keyword>
<evidence type="ECO:0000313" key="2">
    <source>
        <dbReference type="Proteomes" id="UP001212997"/>
    </source>
</evidence>
<gene>
    <name evidence="1" type="ORF">NLI96_g779</name>
</gene>
<comment type="caution">
    <text evidence="1">The sequence shown here is derived from an EMBL/GenBank/DDBJ whole genome shotgun (WGS) entry which is preliminary data.</text>
</comment>
<name>A0AAD5VDQ2_9APHY</name>
<protein>
    <recommendedName>
        <fullName evidence="3">Fungal-type protein kinase domain-containing protein</fullName>
    </recommendedName>
</protein>
<proteinExistence type="predicted"/>
<evidence type="ECO:0008006" key="3">
    <source>
        <dbReference type="Google" id="ProtNLM"/>
    </source>
</evidence>